<name>A0AA88EBD6_FICCA</name>
<keyword evidence="2" id="KW-1185">Reference proteome</keyword>
<dbReference type="EMBL" id="BTGU01000353">
    <property type="protein sequence ID" value="GMN66689.1"/>
    <property type="molecule type" value="Genomic_DNA"/>
</dbReference>
<accession>A0AA88EBD6</accession>
<reference evidence="1" key="1">
    <citation type="submission" date="2023-07" db="EMBL/GenBank/DDBJ databases">
        <title>draft genome sequence of fig (Ficus carica).</title>
        <authorList>
            <person name="Takahashi T."/>
            <person name="Nishimura K."/>
        </authorList>
    </citation>
    <scope>NUCLEOTIDE SEQUENCE</scope>
</reference>
<evidence type="ECO:0000313" key="1">
    <source>
        <dbReference type="EMBL" id="GMN66689.1"/>
    </source>
</evidence>
<protein>
    <submittedName>
        <fullName evidence="1">Uncharacterized protein</fullName>
    </submittedName>
</protein>
<proteinExistence type="predicted"/>
<dbReference type="AlphaFoldDB" id="A0AA88EBD6"/>
<evidence type="ECO:0000313" key="2">
    <source>
        <dbReference type="Proteomes" id="UP001187192"/>
    </source>
</evidence>
<gene>
    <name evidence="1" type="ORF">TIFTF001_035758</name>
</gene>
<comment type="caution">
    <text evidence="1">The sequence shown here is derived from an EMBL/GenBank/DDBJ whole genome shotgun (WGS) entry which is preliminary data.</text>
</comment>
<sequence>MSPSGWNGEMIDKVFWPVDRGLVWGIPLSAGEGLMLINGVLDVGNLWRIALTPCGCVWKRKRCGKKLFNGRFSMLFWEGKKPEPVVTMERAGRLWGEFLACNGLDKGAMSRRLFGRFSPHLGECFAAREGAWFACS</sequence>
<organism evidence="1 2">
    <name type="scientific">Ficus carica</name>
    <name type="common">Common fig</name>
    <dbReference type="NCBI Taxonomy" id="3494"/>
    <lineage>
        <taxon>Eukaryota</taxon>
        <taxon>Viridiplantae</taxon>
        <taxon>Streptophyta</taxon>
        <taxon>Embryophyta</taxon>
        <taxon>Tracheophyta</taxon>
        <taxon>Spermatophyta</taxon>
        <taxon>Magnoliopsida</taxon>
        <taxon>eudicotyledons</taxon>
        <taxon>Gunneridae</taxon>
        <taxon>Pentapetalae</taxon>
        <taxon>rosids</taxon>
        <taxon>fabids</taxon>
        <taxon>Rosales</taxon>
        <taxon>Moraceae</taxon>
        <taxon>Ficeae</taxon>
        <taxon>Ficus</taxon>
    </lineage>
</organism>
<dbReference type="Proteomes" id="UP001187192">
    <property type="component" value="Unassembled WGS sequence"/>
</dbReference>